<dbReference type="AlphaFoldDB" id="A0A0N1QYH0"/>
<name>A0A0N1QYH0_SALSV</name>
<dbReference type="KEGG" id="sew:SeSA_A2755"/>
<proteinExistence type="predicted"/>
<evidence type="ECO:0000313" key="1">
    <source>
        <dbReference type="EMBL" id="ACF91596.1"/>
    </source>
</evidence>
<gene>
    <name evidence="1" type="ordered locus">SeSA_A2755</name>
</gene>
<evidence type="ECO:0000313" key="2">
    <source>
        <dbReference type="Proteomes" id="UP000001865"/>
    </source>
</evidence>
<dbReference type="HOGENOM" id="CLU_3332824_0_0_6"/>
<reference evidence="1 2" key="1">
    <citation type="journal article" date="2011" name="J. Bacteriol.">
        <title>Comparative genomics of 28 Salmonella enterica isolates: evidence for CRISPR-mediated adaptive sublineage evolution.</title>
        <authorList>
            <person name="Fricke W.F."/>
            <person name="Mammel M.K."/>
            <person name="McDermott P.F."/>
            <person name="Tartera C."/>
            <person name="White D.G."/>
            <person name="Leclerc J.E."/>
            <person name="Ravel J."/>
            <person name="Cebula T.A."/>
        </authorList>
    </citation>
    <scope>NUCLEOTIDE SEQUENCE [LARGE SCALE GENOMIC DNA]</scope>
    <source>
        <strain evidence="1 2">CVM19633</strain>
    </source>
</reference>
<sequence length="38" mass="4467">MISLSLNKHAAMKRYYMDDSDGIITNRPKYIPKKKILI</sequence>
<organism evidence="1 2">
    <name type="scientific">Salmonella schwarzengrund (strain CVM19633)</name>
    <dbReference type="NCBI Taxonomy" id="439843"/>
    <lineage>
        <taxon>Bacteria</taxon>
        <taxon>Pseudomonadati</taxon>
        <taxon>Pseudomonadota</taxon>
        <taxon>Gammaproteobacteria</taxon>
        <taxon>Enterobacterales</taxon>
        <taxon>Enterobacteriaceae</taxon>
        <taxon>Salmonella</taxon>
    </lineage>
</organism>
<accession>A0A0N1QYH0</accession>
<protein>
    <submittedName>
        <fullName evidence="1">Uncharacterized protein</fullName>
    </submittedName>
</protein>
<dbReference type="EMBL" id="CP001127">
    <property type="protein sequence ID" value="ACF91596.1"/>
    <property type="molecule type" value="Genomic_DNA"/>
</dbReference>
<dbReference type="Proteomes" id="UP000001865">
    <property type="component" value="Chromosome"/>
</dbReference>